<dbReference type="RefSeq" id="WP_129988259.1">
    <property type="nucleotide sequence ID" value="NZ_SDPU01000028.1"/>
</dbReference>
<comment type="subcellular location">
    <subcellularLocation>
        <location evidence="2">Gas vesicle</location>
    </subcellularLocation>
</comment>
<evidence type="ECO:0000256" key="3">
    <source>
        <dbReference type="ARBA" id="ARBA00035643"/>
    </source>
</evidence>
<sequence>MADRARYLYAVTRGVTTADLAGRTGLDDAPLEVVPHRGLDAVVSDVDLDEFDEDALRKNLEDLAWLERVARGHDDVVRAVAELGPTAPLRLATVCLADAGVRRRLDEWHDGLVAALDRVEGRAEWSVKVVERDRAPATSGGERGDSTSPGAGAAYLLRKRQETEQRAQDEDAALRRADDVYHGLAEVAVAGRRLRPQDARLSGLTGTMTLNAAFLVDDEDADKFAGVAQELAGAAEGAEVLVAGPWPPYSFATLEEA</sequence>
<dbReference type="PANTHER" id="PTHR36852:SF1">
    <property type="entry name" value="PROTEIN GVPL 2"/>
    <property type="match status" value="1"/>
</dbReference>
<dbReference type="InterPro" id="IPR009430">
    <property type="entry name" value="GvpL/GvpF"/>
</dbReference>
<keyword evidence="5" id="KW-1185">Reference proteome</keyword>
<organism evidence="4 5">
    <name type="scientific">Nocardioides iriomotensis</name>
    <dbReference type="NCBI Taxonomy" id="715784"/>
    <lineage>
        <taxon>Bacteria</taxon>
        <taxon>Bacillati</taxon>
        <taxon>Actinomycetota</taxon>
        <taxon>Actinomycetes</taxon>
        <taxon>Propionibacteriales</taxon>
        <taxon>Nocardioidaceae</taxon>
        <taxon>Nocardioides</taxon>
    </lineage>
</organism>
<dbReference type="Pfam" id="PF06386">
    <property type="entry name" value="GvpL_GvpF"/>
    <property type="match status" value="1"/>
</dbReference>
<evidence type="ECO:0000313" key="4">
    <source>
        <dbReference type="EMBL" id="RYU10668.1"/>
    </source>
</evidence>
<dbReference type="AlphaFoldDB" id="A0A4Q5IZF0"/>
<gene>
    <name evidence="4" type="ORF">ETU37_15520</name>
</gene>
<name>A0A4Q5IZF0_9ACTN</name>
<dbReference type="OrthoDB" id="146444at2"/>
<comment type="similarity">
    <text evidence="3">Belongs to the gas vesicle GvpF/GvpL family.</text>
</comment>
<proteinExistence type="inferred from homology"/>
<dbReference type="Proteomes" id="UP000291189">
    <property type="component" value="Unassembled WGS sequence"/>
</dbReference>
<evidence type="ECO:0000256" key="1">
    <source>
        <dbReference type="ARBA" id="ARBA00022987"/>
    </source>
</evidence>
<dbReference type="EMBL" id="SDPU01000028">
    <property type="protein sequence ID" value="RYU10668.1"/>
    <property type="molecule type" value="Genomic_DNA"/>
</dbReference>
<protein>
    <submittedName>
        <fullName evidence="4">GvpL/GvpF family gas vesicle protein</fullName>
    </submittedName>
</protein>
<reference evidence="4 5" key="1">
    <citation type="submission" date="2019-01" db="EMBL/GenBank/DDBJ databases">
        <title>Nocardioides guangzhouensis sp. nov., an actinobacterium isolated from soil.</title>
        <authorList>
            <person name="Fu Y."/>
            <person name="Cai Y."/>
            <person name="Lin Z."/>
            <person name="Chen P."/>
        </authorList>
    </citation>
    <scope>NUCLEOTIDE SEQUENCE [LARGE SCALE GENOMIC DNA]</scope>
    <source>
        <strain evidence="4 5">NBRC 105384</strain>
    </source>
</reference>
<comment type="caution">
    <text evidence="4">The sequence shown here is derived from an EMBL/GenBank/DDBJ whole genome shotgun (WGS) entry which is preliminary data.</text>
</comment>
<accession>A0A4Q5IZF0</accession>
<evidence type="ECO:0000256" key="2">
    <source>
        <dbReference type="ARBA" id="ARBA00035108"/>
    </source>
</evidence>
<dbReference type="GO" id="GO:0031412">
    <property type="term" value="P:gas vesicle organization"/>
    <property type="evidence" value="ECO:0007669"/>
    <property type="project" value="InterPro"/>
</dbReference>
<dbReference type="PANTHER" id="PTHR36852">
    <property type="entry name" value="PROTEIN GVPL 2"/>
    <property type="match status" value="1"/>
</dbReference>
<evidence type="ECO:0000313" key="5">
    <source>
        <dbReference type="Proteomes" id="UP000291189"/>
    </source>
</evidence>
<keyword evidence="1" id="KW-0304">Gas vesicle</keyword>
<dbReference type="GO" id="GO:0031411">
    <property type="term" value="C:gas vesicle"/>
    <property type="evidence" value="ECO:0007669"/>
    <property type="project" value="UniProtKB-SubCell"/>
</dbReference>